<dbReference type="Pfam" id="PF03817">
    <property type="entry name" value="MadL"/>
    <property type="match status" value="1"/>
</dbReference>
<accession>A0ABT7YD33</accession>
<keyword evidence="1" id="KW-0812">Transmembrane</keyword>
<organism evidence="2 3">
    <name type="scientific">Algoriphagus sediminis</name>
    <dbReference type="NCBI Taxonomy" id="3057113"/>
    <lineage>
        <taxon>Bacteria</taxon>
        <taxon>Pseudomonadati</taxon>
        <taxon>Bacteroidota</taxon>
        <taxon>Cytophagia</taxon>
        <taxon>Cytophagales</taxon>
        <taxon>Cyclobacteriaceae</taxon>
        <taxon>Algoriphagus</taxon>
    </lineage>
</organism>
<dbReference type="NCBIfam" id="TIGR00807">
    <property type="entry name" value="malonate_madL"/>
    <property type="match status" value="1"/>
</dbReference>
<feature type="transmembrane region" description="Helical" evidence="1">
    <location>
        <begin position="62"/>
        <end position="84"/>
    </location>
</feature>
<reference evidence="2" key="1">
    <citation type="submission" date="2023-06" db="EMBL/GenBank/DDBJ databases">
        <title>Robiginitalea aurantiacus sp. nov. and Algoriphagus sediminis sp. nov., isolated from coastal sediment.</title>
        <authorList>
            <person name="Zhou Z.Y."/>
            <person name="An J."/>
            <person name="Jia Y.W."/>
            <person name="Du Z.J."/>
        </authorList>
    </citation>
    <scope>NUCLEOTIDE SEQUENCE</scope>
    <source>
        <strain evidence="2">C2-7</strain>
    </source>
</reference>
<keyword evidence="1" id="KW-0472">Membrane</keyword>
<dbReference type="RefSeq" id="WP_289999998.1">
    <property type="nucleotide sequence ID" value="NZ_JAUEPH010000004.1"/>
</dbReference>
<dbReference type="EMBL" id="JAUEPH010000004">
    <property type="protein sequence ID" value="MDN3204438.1"/>
    <property type="molecule type" value="Genomic_DNA"/>
</dbReference>
<dbReference type="InterPro" id="IPR004690">
    <property type="entry name" value="Maln_transptMadL"/>
</dbReference>
<comment type="caution">
    <text evidence="2">The sequence shown here is derived from an EMBL/GenBank/DDBJ whole genome shotgun (WGS) entry which is preliminary data.</text>
</comment>
<name>A0ABT7YD33_9BACT</name>
<proteinExistence type="predicted"/>
<dbReference type="Proteomes" id="UP001171916">
    <property type="component" value="Unassembled WGS sequence"/>
</dbReference>
<evidence type="ECO:0000256" key="1">
    <source>
        <dbReference type="SAM" id="Phobius"/>
    </source>
</evidence>
<feature type="transmembrane region" description="Helical" evidence="1">
    <location>
        <begin position="90"/>
        <end position="113"/>
    </location>
</feature>
<keyword evidence="3" id="KW-1185">Reference proteome</keyword>
<evidence type="ECO:0000313" key="3">
    <source>
        <dbReference type="Proteomes" id="UP001171916"/>
    </source>
</evidence>
<evidence type="ECO:0000313" key="2">
    <source>
        <dbReference type="EMBL" id="MDN3204438.1"/>
    </source>
</evidence>
<keyword evidence="1" id="KW-1133">Transmembrane helix</keyword>
<sequence length="123" mass="13072">MKIYGVAFLALCFLLGQVIGQLLGKAIGIDGNVGGVGFGMLLLVIINDRLGKKYPMLQESKAGIYFWGSMYIPVVIAMSMILNVRAALSGGWVAVIVGIVATGACYFLVPVLTKWSKSGEKIS</sequence>
<gene>
    <name evidence="2" type="primary">madL</name>
    <name evidence="2" type="ORF">QVH07_09770</name>
</gene>
<protein>
    <submittedName>
        <fullName evidence="2">Malonate transporter subunit MadL</fullName>
    </submittedName>
</protein>